<dbReference type="Proteomes" id="UP000724874">
    <property type="component" value="Unassembled WGS sequence"/>
</dbReference>
<proteinExistence type="inferred from homology"/>
<dbReference type="PROSITE" id="PS00166">
    <property type="entry name" value="ENOYL_COA_HYDRATASE"/>
    <property type="match status" value="1"/>
</dbReference>
<dbReference type="GO" id="GO:0006635">
    <property type="term" value="P:fatty acid beta-oxidation"/>
    <property type="evidence" value="ECO:0007669"/>
    <property type="project" value="TreeGrafter"/>
</dbReference>
<dbReference type="Gene3D" id="3.90.226.10">
    <property type="entry name" value="2-enoyl-CoA Hydratase, Chain A, domain 1"/>
    <property type="match status" value="1"/>
</dbReference>
<keyword evidence="4" id="KW-1185">Reference proteome</keyword>
<dbReference type="InterPro" id="IPR029045">
    <property type="entry name" value="ClpP/crotonase-like_dom_sf"/>
</dbReference>
<dbReference type="SUPFAM" id="SSF52096">
    <property type="entry name" value="ClpP/crotonase"/>
    <property type="match status" value="1"/>
</dbReference>
<dbReference type="GO" id="GO:0005777">
    <property type="term" value="C:peroxisome"/>
    <property type="evidence" value="ECO:0007669"/>
    <property type="project" value="TreeGrafter"/>
</dbReference>
<dbReference type="OrthoDB" id="1696280at2759"/>
<dbReference type="PANTHER" id="PTHR11941">
    <property type="entry name" value="ENOYL-COA HYDRATASE-RELATED"/>
    <property type="match status" value="1"/>
</dbReference>
<dbReference type="Pfam" id="PF00378">
    <property type="entry name" value="ECH_1"/>
    <property type="match status" value="1"/>
</dbReference>
<evidence type="ECO:0000313" key="4">
    <source>
        <dbReference type="Proteomes" id="UP000724874"/>
    </source>
</evidence>
<evidence type="ECO:0000256" key="1">
    <source>
        <dbReference type="ARBA" id="ARBA00005254"/>
    </source>
</evidence>
<dbReference type="GO" id="GO:0004165">
    <property type="term" value="F:delta(3)-delta(2)-enoyl-CoA isomerase activity"/>
    <property type="evidence" value="ECO:0007669"/>
    <property type="project" value="TreeGrafter"/>
</dbReference>
<protein>
    <submittedName>
        <fullName evidence="3">ClpP/crotonase-like domain-containing protein</fullName>
    </submittedName>
</protein>
<dbReference type="CDD" id="cd06558">
    <property type="entry name" value="crotonase-like"/>
    <property type="match status" value="1"/>
</dbReference>
<dbReference type="PANTHER" id="PTHR11941:SF75">
    <property type="entry name" value="ENOYL-COA HYDRATASE_ISOMERASE FAMILY PROTEIN"/>
    <property type="match status" value="1"/>
</dbReference>
<dbReference type="AlphaFoldDB" id="A0A9P5NUQ7"/>
<dbReference type="EMBL" id="JADNYJ010000015">
    <property type="protein sequence ID" value="KAF8907325.1"/>
    <property type="molecule type" value="Genomic_DNA"/>
</dbReference>
<evidence type="ECO:0000313" key="3">
    <source>
        <dbReference type="EMBL" id="KAF8907325.1"/>
    </source>
</evidence>
<dbReference type="InterPro" id="IPR001753">
    <property type="entry name" value="Enoyl-CoA_hydra/iso"/>
</dbReference>
<organism evidence="3 4">
    <name type="scientific">Gymnopilus junonius</name>
    <name type="common">Spectacular rustgill mushroom</name>
    <name type="synonym">Gymnopilus spectabilis subsp. junonius</name>
    <dbReference type="NCBI Taxonomy" id="109634"/>
    <lineage>
        <taxon>Eukaryota</taxon>
        <taxon>Fungi</taxon>
        <taxon>Dikarya</taxon>
        <taxon>Basidiomycota</taxon>
        <taxon>Agaricomycotina</taxon>
        <taxon>Agaricomycetes</taxon>
        <taxon>Agaricomycetidae</taxon>
        <taxon>Agaricales</taxon>
        <taxon>Agaricineae</taxon>
        <taxon>Hymenogastraceae</taxon>
        <taxon>Gymnopilus</taxon>
    </lineage>
</organism>
<comment type="caution">
    <text evidence="3">The sequence shown here is derived from an EMBL/GenBank/DDBJ whole genome shotgun (WGS) entry which is preliminary data.</text>
</comment>
<accession>A0A9P5NUQ7</accession>
<name>A0A9P5NUQ7_GYMJU</name>
<reference evidence="3" key="1">
    <citation type="submission" date="2020-11" db="EMBL/GenBank/DDBJ databases">
        <authorList>
            <consortium name="DOE Joint Genome Institute"/>
            <person name="Ahrendt S."/>
            <person name="Riley R."/>
            <person name="Andreopoulos W."/>
            <person name="LaButti K."/>
            <person name="Pangilinan J."/>
            <person name="Ruiz-duenas F.J."/>
            <person name="Barrasa J.M."/>
            <person name="Sanchez-Garcia M."/>
            <person name="Camarero S."/>
            <person name="Miyauchi S."/>
            <person name="Serrano A."/>
            <person name="Linde D."/>
            <person name="Babiker R."/>
            <person name="Drula E."/>
            <person name="Ayuso-Fernandez I."/>
            <person name="Pacheco R."/>
            <person name="Padilla G."/>
            <person name="Ferreira P."/>
            <person name="Barriuso J."/>
            <person name="Kellner H."/>
            <person name="Castanera R."/>
            <person name="Alfaro M."/>
            <person name="Ramirez L."/>
            <person name="Pisabarro A.G."/>
            <person name="Kuo A."/>
            <person name="Tritt A."/>
            <person name="Lipzen A."/>
            <person name="He G."/>
            <person name="Yan M."/>
            <person name="Ng V."/>
            <person name="Cullen D."/>
            <person name="Martin F."/>
            <person name="Rosso M.-N."/>
            <person name="Henrissat B."/>
            <person name="Hibbett D."/>
            <person name="Martinez A.T."/>
            <person name="Grigoriev I.V."/>
        </authorList>
    </citation>
    <scope>NUCLEOTIDE SEQUENCE</scope>
    <source>
        <strain evidence="3">AH 44721</strain>
    </source>
</reference>
<dbReference type="InterPro" id="IPR018376">
    <property type="entry name" value="Enoyl-CoA_hyd/isom_CS"/>
</dbReference>
<comment type="similarity">
    <text evidence="1 2">Belongs to the enoyl-CoA hydratase/isomerase family.</text>
</comment>
<evidence type="ECO:0000256" key="2">
    <source>
        <dbReference type="RuleBase" id="RU003707"/>
    </source>
</evidence>
<gene>
    <name evidence="3" type="ORF">CPB84DRAFT_1768928</name>
</gene>
<sequence>MFPIRNGQITCSPFSFIHCKTDNDHRDRTSLPGKHYIHRTFSLSNSYTPTCRKRSPCHLSTMSSPVSLPRESPLLTVTHPKPSLWIIELHSGVDNRLTHDLIKKGIMPALDIVEREWREQRWVALERKKIEESKGALIIVGKRDQDKFFSNGLDFANSSMDPNFFQLTFDPMLIRLLAFPIPTIAAINGHCYAGGFMLSLACDYRVMADGSSRNAWLCMNEVHFGAPWPWSFTTILSAKIGDHRLQRKIALEGHRFTPQEALQDGILDYLVKGKTADVLAKAEEIADKFSGNACHGVWGLIRLNLHHNVLETVQKDYRLPNPITDDAAARSKL</sequence>